<dbReference type="AlphaFoldDB" id="A0A9W4NDA5"/>
<feature type="compositionally biased region" description="Low complexity" evidence="1">
    <location>
        <begin position="409"/>
        <end position="435"/>
    </location>
</feature>
<feature type="compositionally biased region" description="Low complexity" evidence="1">
    <location>
        <begin position="520"/>
        <end position="529"/>
    </location>
</feature>
<feature type="compositionally biased region" description="Polar residues" evidence="1">
    <location>
        <begin position="501"/>
        <end position="512"/>
    </location>
</feature>
<feature type="compositionally biased region" description="Basic and acidic residues" evidence="1">
    <location>
        <begin position="470"/>
        <end position="488"/>
    </location>
</feature>
<feature type="compositionally biased region" description="Polar residues" evidence="1">
    <location>
        <begin position="534"/>
        <end position="545"/>
    </location>
</feature>
<dbReference type="PANTHER" id="PTHR39606:SF1">
    <property type="entry name" value="CELL SURFACE PROTEIN"/>
    <property type="match status" value="1"/>
</dbReference>
<feature type="compositionally biased region" description="Polar residues" evidence="1">
    <location>
        <begin position="58"/>
        <end position="84"/>
    </location>
</feature>
<dbReference type="OrthoDB" id="2590867at2759"/>
<feature type="compositionally biased region" description="Polar residues" evidence="1">
    <location>
        <begin position="106"/>
        <end position="143"/>
    </location>
</feature>
<feature type="compositionally biased region" description="Gly residues" evidence="1">
    <location>
        <begin position="165"/>
        <end position="179"/>
    </location>
</feature>
<name>A0A9W4NDA5_9EURO</name>
<feature type="region of interest" description="Disordered" evidence="1">
    <location>
        <begin position="1"/>
        <end position="579"/>
    </location>
</feature>
<feature type="compositionally biased region" description="Polar residues" evidence="1">
    <location>
        <begin position="570"/>
        <end position="579"/>
    </location>
</feature>
<reference evidence="2" key="1">
    <citation type="submission" date="2021-07" db="EMBL/GenBank/DDBJ databases">
        <authorList>
            <person name="Branca A.L. A."/>
        </authorList>
    </citation>
    <scope>NUCLEOTIDE SEQUENCE</scope>
</reference>
<evidence type="ECO:0008006" key="4">
    <source>
        <dbReference type="Google" id="ProtNLM"/>
    </source>
</evidence>
<protein>
    <recommendedName>
        <fullName evidence="4">Cell surface protein</fullName>
    </recommendedName>
</protein>
<feature type="compositionally biased region" description="Low complexity" evidence="1">
    <location>
        <begin position="307"/>
        <end position="316"/>
    </location>
</feature>
<proteinExistence type="predicted"/>
<sequence length="579" mass="57835">MSSIIHKVKDAVTHKKSGDHTDHHDTTTESNQSTNHGPHDSNVANTADPRVDSDRSAHNTTSTGHTSEPFSTGASHESGLSSNHGPHDSNVANAADPRVDSDRSAHNTTSTGHSGPLGTGSSTNAYESGRSSNHGPQDSNIANTADPRVDSDRSAYNTTSTGHSSSGGLGSGAGIGAGAGAYESGRSSNHGPHDSNIANTADPRVDSDRSAYNTTSTGHSSTGGLGSGAGIGSGAGAYESSRSSNHGPHDSNIANTADPRVDSDRSAYNTSTGHPSTGHSSIGHSSTGHSTGHSTGALGAGAGLGAAAGAAGAYGASHSSNHGPHDSNIANTADPRVDSDRSSYGTGSTGLNTGSHTGSTGLAGSHTGSTGYGSNPLSSTHDSSRSSNYGPHDSNIGNSVDPRVDSDLSSRTGSTGTGLNTGSHTGSHTGASYGSAAPLTGAGNSANAQESARSTNHGPHDSNIANAADPRVDSDRSKGYDFNNDVRKGSLAGQAEMMHLSDSSNAPNTTTRTFEEAHETGAAGTAAAGHGAGSSYNHGRTSHSTAGPHDSNIANKVDPRVDSDLDGSKTVGNTHQQRI</sequence>
<feature type="compositionally biased region" description="Low complexity" evidence="1">
    <location>
        <begin position="270"/>
        <end position="297"/>
    </location>
</feature>
<evidence type="ECO:0000313" key="2">
    <source>
        <dbReference type="EMBL" id="CAG8342350.1"/>
    </source>
</evidence>
<feature type="compositionally biased region" description="Basic and acidic residues" evidence="1">
    <location>
        <begin position="557"/>
        <end position="567"/>
    </location>
</feature>
<gene>
    <name evidence="2" type="ORF">PSALAMII_LOCUS2949</name>
</gene>
<evidence type="ECO:0000313" key="3">
    <source>
        <dbReference type="Proteomes" id="UP001152646"/>
    </source>
</evidence>
<feature type="compositionally biased region" description="Basic and acidic residues" evidence="1">
    <location>
        <begin position="7"/>
        <end position="27"/>
    </location>
</feature>
<organism evidence="2 3">
    <name type="scientific">Penicillium salamii</name>
    <dbReference type="NCBI Taxonomy" id="1612424"/>
    <lineage>
        <taxon>Eukaryota</taxon>
        <taxon>Fungi</taxon>
        <taxon>Dikarya</taxon>
        <taxon>Ascomycota</taxon>
        <taxon>Pezizomycotina</taxon>
        <taxon>Eurotiomycetes</taxon>
        <taxon>Eurotiomycetidae</taxon>
        <taxon>Eurotiales</taxon>
        <taxon>Aspergillaceae</taxon>
        <taxon>Penicillium</taxon>
    </lineage>
</organism>
<comment type="caution">
    <text evidence="2">The sequence shown here is derived from an EMBL/GenBank/DDBJ whole genome shotgun (WGS) entry which is preliminary data.</text>
</comment>
<dbReference type="EMBL" id="CAJVPA010000111">
    <property type="protein sequence ID" value="CAG8342350.1"/>
    <property type="molecule type" value="Genomic_DNA"/>
</dbReference>
<feature type="compositionally biased region" description="Polar residues" evidence="1">
    <location>
        <begin position="342"/>
        <end position="389"/>
    </location>
</feature>
<dbReference type="PANTHER" id="PTHR39606">
    <property type="entry name" value="SURFACE PROTEIN, PUTATIVE-RELATED"/>
    <property type="match status" value="1"/>
</dbReference>
<evidence type="ECO:0000256" key="1">
    <source>
        <dbReference type="SAM" id="MobiDB-lite"/>
    </source>
</evidence>
<feature type="compositionally biased region" description="Polar residues" evidence="1">
    <location>
        <begin position="442"/>
        <end position="457"/>
    </location>
</feature>
<feature type="compositionally biased region" description="Gly residues" evidence="1">
    <location>
        <begin position="221"/>
        <end position="235"/>
    </location>
</feature>
<accession>A0A9W4NDA5</accession>
<dbReference type="Proteomes" id="UP001152646">
    <property type="component" value="Unassembled WGS sequence"/>
</dbReference>